<protein>
    <submittedName>
        <fullName evidence="3">Maleylpyruvate isomerase family mycothiol-dependent enzyme</fullName>
    </submittedName>
</protein>
<proteinExistence type="predicted"/>
<name>A0A9Q3VPC2_9ACTN</name>
<feature type="domain" description="Mycothiol-dependent maleylpyruvate isomerase metal-binding" evidence="2">
    <location>
        <begin position="11"/>
        <end position="139"/>
    </location>
</feature>
<dbReference type="Pfam" id="PF11716">
    <property type="entry name" value="MDMPI_N"/>
    <property type="match status" value="1"/>
</dbReference>
<dbReference type="GO" id="GO:0005886">
    <property type="term" value="C:plasma membrane"/>
    <property type="evidence" value="ECO:0007669"/>
    <property type="project" value="TreeGrafter"/>
</dbReference>
<dbReference type="GO" id="GO:0016853">
    <property type="term" value="F:isomerase activity"/>
    <property type="evidence" value="ECO:0007669"/>
    <property type="project" value="UniProtKB-KW"/>
</dbReference>
<dbReference type="Proteomes" id="UP001108029">
    <property type="component" value="Unassembled WGS sequence"/>
</dbReference>
<dbReference type="InterPro" id="IPR017517">
    <property type="entry name" value="Maleyloyr_isom"/>
</dbReference>
<dbReference type="PANTHER" id="PTHR40758:SF1">
    <property type="entry name" value="CONSERVED PROTEIN"/>
    <property type="match status" value="1"/>
</dbReference>
<evidence type="ECO:0000259" key="1">
    <source>
        <dbReference type="Pfam" id="PF07398"/>
    </source>
</evidence>
<dbReference type="SUPFAM" id="SSF109854">
    <property type="entry name" value="DinB/YfiT-like putative metalloenzymes"/>
    <property type="match status" value="1"/>
</dbReference>
<accession>A0A9Q3VPC2</accession>
<dbReference type="InterPro" id="IPR010872">
    <property type="entry name" value="MDMPI_C-term_domain"/>
</dbReference>
<dbReference type="GO" id="GO:0046872">
    <property type="term" value="F:metal ion binding"/>
    <property type="evidence" value="ECO:0007669"/>
    <property type="project" value="InterPro"/>
</dbReference>
<sequence length="259" mass="28344">MTSLTFDRCCREIVTQTDLLRTQMRGTDTSTPVSTCPGWDLGRLLRHVGGDRRWAEEVVRTRAVEPVPGDPVDDPAVYAHLDGGALDGWLAEGAAELGATLRDAGPDARVWTPAHERNTSFFWARRMTHETVVHRADAALATGAAFTLDDDLAADAVQEWMEFATVPEAYEPRPGAPGLLGPGRTLQFESTGAGRWHVDLGGDRPVWHTGRATAAVTVRGPVTDLLLFLYRRPAPAVETHGDTALLQLWLIRTGFWLEA</sequence>
<reference evidence="3" key="1">
    <citation type="submission" date="2021-12" db="EMBL/GenBank/DDBJ databases">
        <authorList>
            <person name="Lee J.-H."/>
            <person name="Kim S.-B."/>
        </authorList>
    </citation>
    <scope>NUCLEOTIDE SEQUENCE</scope>
    <source>
        <strain evidence="3">NR30</strain>
    </source>
</reference>
<dbReference type="InterPro" id="IPR034660">
    <property type="entry name" value="DinB/YfiT-like"/>
</dbReference>
<dbReference type="EMBL" id="JAJSBI010000005">
    <property type="protein sequence ID" value="MCD9874656.1"/>
    <property type="molecule type" value="Genomic_DNA"/>
</dbReference>
<dbReference type="InterPro" id="IPR024344">
    <property type="entry name" value="MDMPI_metal-binding"/>
</dbReference>
<dbReference type="NCBIfam" id="TIGR03083">
    <property type="entry name" value="maleylpyruvate isomerase family mycothiol-dependent enzyme"/>
    <property type="match status" value="1"/>
</dbReference>
<evidence type="ECO:0000313" key="3">
    <source>
        <dbReference type="EMBL" id="MCD9874656.1"/>
    </source>
</evidence>
<feature type="domain" description="MDMPI C-terminal" evidence="1">
    <location>
        <begin position="151"/>
        <end position="247"/>
    </location>
</feature>
<dbReference type="AlphaFoldDB" id="A0A9Q3VPC2"/>
<dbReference type="RefSeq" id="WP_232648773.1">
    <property type="nucleotide sequence ID" value="NZ_JAJSBI010000005.1"/>
</dbReference>
<gene>
    <name evidence="3" type="ORF">LJ657_13380</name>
</gene>
<keyword evidence="3" id="KW-0413">Isomerase</keyword>
<dbReference type="Pfam" id="PF07398">
    <property type="entry name" value="MDMPI_C"/>
    <property type="match status" value="1"/>
</dbReference>
<keyword evidence="4" id="KW-1185">Reference proteome</keyword>
<organism evidence="3 4">
    <name type="scientific">Streptomyces guryensis</name>
    <dbReference type="NCBI Taxonomy" id="2886947"/>
    <lineage>
        <taxon>Bacteria</taxon>
        <taxon>Bacillati</taxon>
        <taxon>Actinomycetota</taxon>
        <taxon>Actinomycetes</taxon>
        <taxon>Kitasatosporales</taxon>
        <taxon>Streptomycetaceae</taxon>
        <taxon>Streptomyces</taxon>
    </lineage>
</organism>
<dbReference type="PANTHER" id="PTHR40758">
    <property type="entry name" value="CONSERVED PROTEIN"/>
    <property type="match status" value="1"/>
</dbReference>
<evidence type="ECO:0000313" key="4">
    <source>
        <dbReference type="Proteomes" id="UP001108029"/>
    </source>
</evidence>
<evidence type="ECO:0000259" key="2">
    <source>
        <dbReference type="Pfam" id="PF11716"/>
    </source>
</evidence>
<comment type="caution">
    <text evidence="3">The sequence shown here is derived from an EMBL/GenBank/DDBJ whole genome shotgun (WGS) entry which is preliminary data.</text>
</comment>